<evidence type="ECO:0000313" key="1">
    <source>
        <dbReference type="EMBL" id="MPM94395.1"/>
    </source>
</evidence>
<comment type="caution">
    <text evidence="1">The sequence shown here is derived from an EMBL/GenBank/DDBJ whole genome shotgun (WGS) entry which is preliminary data.</text>
</comment>
<dbReference type="AlphaFoldDB" id="A0A645DYK2"/>
<gene>
    <name evidence="1" type="ORF">SDC9_141541</name>
</gene>
<accession>A0A645DYK2</accession>
<organism evidence="1">
    <name type="scientific">bioreactor metagenome</name>
    <dbReference type="NCBI Taxonomy" id="1076179"/>
    <lineage>
        <taxon>unclassified sequences</taxon>
        <taxon>metagenomes</taxon>
        <taxon>ecological metagenomes</taxon>
    </lineage>
</organism>
<reference evidence="1" key="1">
    <citation type="submission" date="2019-08" db="EMBL/GenBank/DDBJ databases">
        <authorList>
            <person name="Kucharzyk K."/>
            <person name="Murdoch R.W."/>
            <person name="Higgins S."/>
            <person name="Loffler F."/>
        </authorList>
    </citation>
    <scope>NUCLEOTIDE SEQUENCE</scope>
</reference>
<dbReference type="EMBL" id="VSSQ01041042">
    <property type="protein sequence ID" value="MPM94395.1"/>
    <property type="molecule type" value="Genomic_DNA"/>
</dbReference>
<name>A0A645DYK2_9ZZZZ</name>
<sequence length="66" mass="7013">MRASLSASKRARLDTAVTAIFAAAREREKRLGGSGMGEFGIMLSLDEKTADQIIAMGEELKQGAAQ</sequence>
<proteinExistence type="predicted"/>
<protein>
    <submittedName>
        <fullName evidence="1">Uncharacterized protein</fullName>
    </submittedName>
</protein>